<evidence type="ECO:0000313" key="2">
    <source>
        <dbReference type="Proteomes" id="UP000027730"/>
    </source>
</evidence>
<dbReference type="EMBL" id="KL584709">
    <property type="protein sequence ID" value="KEQ73225.1"/>
    <property type="molecule type" value="Genomic_DNA"/>
</dbReference>
<dbReference type="AlphaFoldDB" id="A0A074WJB4"/>
<reference evidence="1 2" key="1">
    <citation type="journal article" date="2014" name="BMC Genomics">
        <title>Genome sequencing of four Aureobasidium pullulans varieties: biotechnological potential, stress tolerance, and description of new species.</title>
        <authorList>
            <person name="Gostin Ar C."/>
            <person name="Ohm R.A."/>
            <person name="Kogej T."/>
            <person name="Sonjak S."/>
            <person name="Turk M."/>
            <person name="Zajc J."/>
            <person name="Zalar P."/>
            <person name="Grube M."/>
            <person name="Sun H."/>
            <person name="Han J."/>
            <person name="Sharma A."/>
            <person name="Chiniquy J."/>
            <person name="Ngan C.Y."/>
            <person name="Lipzen A."/>
            <person name="Barry K."/>
            <person name="Grigoriev I.V."/>
            <person name="Gunde-Cimerman N."/>
        </authorList>
    </citation>
    <scope>NUCLEOTIDE SEQUENCE [LARGE SCALE GENOMIC DNA]</scope>
    <source>
        <strain evidence="1 2">CBS 147.97</strain>
    </source>
</reference>
<dbReference type="GeneID" id="25413544"/>
<dbReference type="RefSeq" id="XP_013427612.1">
    <property type="nucleotide sequence ID" value="XM_013572158.1"/>
</dbReference>
<dbReference type="HOGENOM" id="CLU_2157867_0_0_1"/>
<sequence>MSVDFGELQRDSPVQRCLDVEPAKRGNGIGLKTGTCAQKQFNHFGMYALASDVKSRIAILGIIDVVFSICGKALSNQTVNDNDKFSFPQSMQRSGGRQALLLGRVDALTRA</sequence>
<organism evidence="1 2">
    <name type="scientific">Aureobasidium namibiae CBS 147.97</name>
    <dbReference type="NCBI Taxonomy" id="1043004"/>
    <lineage>
        <taxon>Eukaryota</taxon>
        <taxon>Fungi</taxon>
        <taxon>Dikarya</taxon>
        <taxon>Ascomycota</taxon>
        <taxon>Pezizomycotina</taxon>
        <taxon>Dothideomycetes</taxon>
        <taxon>Dothideomycetidae</taxon>
        <taxon>Dothideales</taxon>
        <taxon>Saccotheciaceae</taxon>
        <taxon>Aureobasidium</taxon>
    </lineage>
</organism>
<protein>
    <submittedName>
        <fullName evidence="1">Uncharacterized protein</fullName>
    </submittedName>
</protein>
<dbReference type="Proteomes" id="UP000027730">
    <property type="component" value="Unassembled WGS sequence"/>
</dbReference>
<accession>A0A074WJB4</accession>
<evidence type="ECO:0000313" key="1">
    <source>
        <dbReference type="EMBL" id="KEQ73225.1"/>
    </source>
</evidence>
<proteinExistence type="predicted"/>
<keyword evidence="2" id="KW-1185">Reference proteome</keyword>
<gene>
    <name evidence="1" type="ORF">M436DRAFT_63545</name>
</gene>
<name>A0A074WJB4_9PEZI</name>